<comment type="caution">
    <text evidence="1">The sequence shown here is derived from an EMBL/GenBank/DDBJ whole genome shotgun (WGS) entry which is preliminary data.</text>
</comment>
<reference evidence="1 2" key="1">
    <citation type="submission" date="2024-09" db="EMBL/GenBank/DDBJ databases">
        <authorList>
            <person name="Sun Q."/>
            <person name="Mori K."/>
        </authorList>
    </citation>
    <scope>NUCLEOTIDE SEQUENCE [LARGE SCALE GENOMIC DNA]</scope>
    <source>
        <strain evidence="1 2">KCTC 23315</strain>
    </source>
</reference>
<accession>A0ABV6BE79</accession>
<protein>
    <submittedName>
        <fullName evidence="1">Substrate-binding periplasmic protein</fullName>
    </submittedName>
</protein>
<name>A0ABV6BE79_9GAMM</name>
<sequence length="245" mass="27506">MTGTRWLMLLVWLLCWQLLPAQACGLKVLTEDLPPYQVVREQQVVAGSAYLQVEAILRSAGLPCRTEVLPWARAFELARTEPNTLIYSIARLPARESLFIWLAPLINADYRYYSADSAVIEQIQQGKSPQDFVAVAVAGSMIDSTLQQIGFVPDQNLIQVKDINAQWKMLRIRRAQLTLAFAPDFKALADPKVGQTQFYASRQVVRQIQLYLAAHPQTDPGLIRQLQNAIEQQSVLSVPVNPALH</sequence>
<evidence type="ECO:0000313" key="2">
    <source>
        <dbReference type="Proteomes" id="UP001589813"/>
    </source>
</evidence>
<gene>
    <name evidence="1" type="ORF">ACFFJP_08655</name>
</gene>
<proteinExistence type="predicted"/>
<dbReference type="RefSeq" id="WP_377242475.1">
    <property type="nucleotide sequence ID" value="NZ_JBHLXP010000001.1"/>
</dbReference>
<dbReference type="PANTHER" id="PTHR38834:SF3">
    <property type="entry name" value="SOLUTE-BINDING PROTEIN FAMILY 3_N-TERMINAL DOMAIN-CONTAINING PROTEIN"/>
    <property type="match status" value="1"/>
</dbReference>
<dbReference type="Gene3D" id="3.40.190.10">
    <property type="entry name" value="Periplasmic binding protein-like II"/>
    <property type="match status" value="2"/>
</dbReference>
<dbReference type="Proteomes" id="UP001589813">
    <property type="component" value="Unassembled WGS sequence"/>
</dbReference>
<dbReference type="SUPFAM" id="SSF53850">
    <property type="entry name" value="Periplasmic binding protein-like II"/>
    <property type="match status" value="1"/>
</dbReference>
<keyword evidence="2" id="KW-1185">Reference proteome</keyword>
<dbReference type="PANTHER" id="PTHR38834">
    <property type="entry name" value="PERIPLASMIC SUBSTRATE BINDING PROTEIN FAMILY 3"/>
    <property type="match status" value="1"/>
</dbReference>
<dbReference type="EMBL" id="JBHLXP010000001">
    <property type="protein sequence ID" value="MFC0048358.1"/>
    <property type="molecule type" value="Genomic_DNA"/>
</dbReference>
<organism evidence="1 2">
    <name type="scientific">Rheinheimera tilapiae</name>
    <dbReference type="NCBI Taxonomy" id="875043"/>
    <lineage>
        <taxon>Bacteria</taxon>
        <taxon>Pseudomonadati</taxon>
        <taxon>Pseudomonadota</taxon>
        <taxon>Gammaproteobacteria</taxon>
        <taxon>Chromatiales</taxon>
        <taxon>Chromatiaceae</taxon>
        <taxon>Rheinheimera</taxon>
    </lineage>
</organism>
<evidence type="ECO:0000313" key="1">
    <source>
        <dbReference type="EMBL" id="MFC0048358.1"/>
    </source>
</evidence>